<dbReference type="RefSeq" id="WP_166161132.1">
    <property type="nucleotide sequence ID" value="NZ_CP049740.1"/>
</dbReference>
<dbReference type="Gene3D" id="2.60.120.10">
    <property type="entry name" value="Jelly Rolls"/>
    <property type="match status" value="1"/>
</dbReference>
<dbReference type="PROSITE" id="PS01124">
    <property type="entry name" value="HTH_ARAC_FAMILY_2"/>
    <property type="match status" value="2"/>
</dbReference>
<keyword evidence="1" id="KW-0805">Transcription regulation</keyword>
<dbReference type="Pfam" id="PF12833">
    <property type="entry name" value="HTH_18"/>
    <property type="match status" value="2"/>
</dbReference>
<dbReference type="GO" id="GO:0043565">
    <property type="term" value="F:sequence-specific DNA binding"/>
    <property type="evidence" value="ECO:0007669"/>
    <property type="project" value="InterPro"/>
</dbReference>
<accession>A0A6G7K8C8</accession>
<proteinExistence type="predicted"/>
<dbReference type="InterPro" id="IPR003313">
    <property type="entry name" value="AraC-bd"/>
</dbReference>
<dbReference type="AlphaFoldDB" id="A0A6G7K8C8"/>
<dbReference type="PANTHER" id="PTHR43280:SF2">
    <property type="entry name" value="HTH-TYPE TRANSCRIPTIONAL REGULATOR EXSA"/>
    <property type="match status" value="1"/>
</dbReference>
<evidence type="ECO:0000313" key="5">
    <source>
        <dbReference type="EMBL" id="QII81471.1"/>
    </source>
</evidence>
<dbReference type="Proteomes" id="UP000501451">
    <property type="component" value="Chromosome"/>
</dbReference>
<dbReference type="Gene3D" id="1.10.10.60">
    <property type="entry name" value="Homeodomain-like"/>
    <property type="match status" value="3"/>
</dbReference>
<dbReference type="GO" id="GO:0003700">
    <property type="term" value="F:DNA-binding transcription factor activity"/>
    <property type="evidence" value="ECO:0007669"/>
    <property type="project" value="InterPro"/>
</dbReference>
<evidence type="ECO:0000256" key="2">
    <source>
        <dbReference type="ARBA" id="ARBA00023125"/>
    </source>
</evidence>
<dbReference type="SMART" id="SM00342">
    <property type="entry name" value="HTH_ARAC"/>
    <property type="match status" value="2"/>
</dbReference>
<evidence type="ECO:0000313" key="6">
    <source>
        <dbReference type="Proteomes" id="UP000501451"/>
    </source>
</evidence>
<feature type="domain" description="HTH araC/xylS-type" evidence="4">
    <location>
        <begin position="294"/>
        <end position="392"/>
    </location>
</feature>
<dbReference type="SUPFAM" id="SSF46689">
    <property type="entry name" value="Homeodomain-like"/>
    <property type="match status" value="2"/>
</dbReference>
<dbReference type="InterPro" id="IPR018062">
    <property type="entry name" value="HTH_AraC-typ_CS"/>
</dbReference>
<organism evidence="5 6">
    <name type="scientific">Jeotgalibaca arthritidis</name>
    <dbReference type="NCBI Taxonomy" id="1868794"/>
    <lineage>
        <taxon>Bacteria</taxon>
        <taxon>Bacillati</taxon>
        <taxon>Bacillota</taxon>
        <taxon>Bacilli</taxon>
        <taxon>Lactobacillales</taxon>
        <taxon>Carnobacteriaceae</taxon>
        <taxon>Jeotgalibaca</taxon>
    </lineage>
</organism>
<keyword evidence="3" id="KW-0804">Transcription</keyword>
<evidence type="ECO:0000256" key="1">
    <source>
        <dbReference type="ARBA" id="ARBA00023015"/>
    </source>
</evidence>
<name>A0A6G7K8C8_9LACT</name>
<dbReference type="InterPro" id="IPR037923">
    <property type="entry name" value="HTH-like"/>
</dbReference>
<reference evidence="5 6" key="1">
    <citation type="journal article" date="2017" name="Int. J. Syst. Evol. Microbiol.">
        <title>Jeotgalibaca porci sp. nov. and Jeotgalibaca arthritidis sp. nov., isolated from pigs, and emended description of the genus Jeotgalibaca.</title>
        <authorList>
            <person name="Zamora L."/>
            <person name="Perez-Sancho M."/>
            <person name="Dominguez L."/>
            <person name="Fernandez-Garayzabal J.F."/>
            <person name="Vela A.I."/>
        </authorList>
    </citation>
    <scope>NUCLEOTIDE SEQUENCE [LARGE SCALE GENOMIC DNA]</scope>
    <source>
        <strain evidence="5 6">CECT 9157</strain>
    </source>
</reference>
<dbReference type="KEGG" id="jar:G7057_02610"/>
<dbReference type="InterPro" id="IPR014710">
    <property type="entry name" value="RmlC-like_jellyroll"/>
</dbReference>
<gene>
    <name evidence="5" type="ORF">G7057_02610</name>
</gene>
<dbReference type="SUPFAM" id="SSF51215">
    <property type="entry name" value="Regulatory protein AraC"/>
    <property type="match status" value="1"/>
</dbReference>
<evidence type="ECO:0000259" key="4">
    <source>
        <dbReference type="PROSITE" id="PS01124"/>
    </source>
</evidence>
<dbReference type="InterPro" id="IPR018060">
    <property type="entry name" value="HTH_AraC"/>
</dbReference>
<dbReference type="PROSITE" id="PS00041">
    <property type="entry name" value="HTH_ARAC_FAMILY_1"/>
    <property type="match status" value="2"/>
</dbReference>
<feature type="domain" description="HTH araC/xylS-type" evidence="4">
    <location>
        <begin position="182"/>
        <end position="280"/>
    </location>
</feature>
<dbReference type="Pfam" id="PF02311">
    <property type="entry name" value="AraC_binding"/>
    <property type="match status" value="1"/>
</dbReference>
<dbReference type="EMBL" id="CP049740">
    <property type="protein sequence ID" value="QII81471.1"/>
    <property type="molecule type" value="Genomic_DNA"/>
</dbReference>
<keyword evidence="2" id="KW-0238">DNA-binding</keyword>
<dbReference type="PANTHER" id="PTHR43280">
    <property type="entry name" value="ARAC-FAMILY TRANSCRIPTIONAL REGULATOR"/>
    <property type="match status" value="1"/>
</dbReference>
<protein>
    <submittedName>
        <fullName evidence="5">Helix-turn-helix domain-containing protein</fullName>
    </submittedName>
</protein>
<keyword evidence="6" id="KW-1185">Reference proteome</keyword>
<sequence length="395" mass="45872">MSKNYPYVSGHYFSENFRPQDLLLTYETVVKTENRLFCNEVEFIFIISGTGHIDINGKLFPVRENHLIHLLPYHIHRFVLDAGESLTIYRIRFSLGLLLLSSVNEKHYLSHVNHLDSIISILPLPERKVNLLTALCEDVLYEKKHGHTSFENLHLSLVSFISYTIQTVPLVTPAVKPSAERWRCLEYIHLHHQDDLTLDLVAKALSLSLERVQDELKEATHFTFSQLLNQVRIRNATALLQFPDLTVQQIGSICGYKSNANFYKQFKNVHNQTPNVYREQLNSQNQLIAYNDAWDVALYILENCLSPLTLESLVAQTRFSEDKINELLKKKFDLTFKELLNFHRVQIGRLLLLNLPLNVTEVALKVGFLDTNTFIRNYKKVFQITPHQEKMLARK</sequence>
<dbReference type="InterPro" id="IPR009057">
    <property type="entry name" value="Homeodomain-like_sf"/>
</dbReference>
<evidence type="ECO:0000256" key="3">
    <source>
        <dbReference type="ARBA" id="ARBA00023163"/>
    </source>
</evidence>